<organism evidence="1 2">
    <name type="scientific">Folsomia candida</name>
    <name type="common">Springtail</name>
    <dbReference type="NCBI Taxonomy" id="158441"/>
    <lineage>
        <taxon>Eukaryota</taxon>
        <taxon>Metazoa</taxon>
        <taxon>Ecdysozoa</taxon>
        <taxon>Arthropoda</taxon>
        <taxon>Hexapoda</taxon>
        <taxon>Collembola</taxon>
        <taxon>Entomobryomorpha</taxon>
        <taxon>Isotomoidea</taxon>
        <taxon>Isotomidae</taxon>
        <taxon>Proisotominae</taxon>
        <taxon>Folsomia</taxon>
    </lineage>
</organism>
<dbReference type="EMBL" id="LNIX01000043">
    <property type="protein sequence ID" value="OXA38833.1"/>
    <property type="molecule type" value="Genomic_DNA"/>
</dbReference>
<dbReference type="AlphaFoldDB" id="A0A226D0Y0"/>
<evidence type="ECO:0000313" key="2">
    <source>
        <dbReference type="Proteomes" id="UP000198287"/>
    </source>
</evidence>
<dbReference type="OrthoDB" id="6724116at2759"/>
<proteinExistence type="predicted"/>
<sequence length="196" mass="22774">MASINYIFSCIYFLKFVHHVMFDTKSSGVKLCCDSCLPKPNSSRQHHKIFESGHKILQEFRTFTLELKKRPSCIRRLSAISNMLTNCEMELMCQYCFCYLEKTMLVNRKTGWKPCCDGCDVLYMKSYENQGSIRFQMMDEVVSLIVKVLEKLLKYCTQRKVPVGLDQDAIGGTTMEEGNCGVSHFKKEGRKCKRFY</sequence>
<name>A0A226D0Y0_FOLCA</name>
<dbReference type="Proteomes" id="UP000198287">
    <property type="component" value="Unassembled WGS sequence"/>
</dbReference>
<gene>
    <name evidence="1" type="ORF">Fcan01_26410</name>
</gene>
<reference evidence="1 2" key="1">
    <citation type="submission" date="2015-12" db="EMBL/GenBank/DDBJ databases">
        <title>The genome of Folsomia candida.</title>
        <authorList>
            <person name="Faddeeva A."/>
            <person name="Derks M.F."/>
            <person name="Anvar Y."/>
            <person name="Smit S."/>
            <person name="Van Straalen N."/>
            <person name="Roelofs D."/>
        </authorList>
    </citation>
    <scope>NUCLEOTIDE SEQUENCE [LARGE SCALE GENOMIC DNA]</scope>
    <source>
        <strain evidence="1 2">VU population</strain>
        <tissue evidence="1">Whole body</tissue>
    </source>
</reference>
<comment type="caution">
    <text evidence="1">The sequence shown here is derived from an EMBL/GenBank/DDBJ whole genome shotgun (WGS) entry which is preliminary data.</text>
</comment>
<evidence type="ECO:0000313" key="1">
    <source>
        <dbReference type="EMBL" id="OXA38833.1"/>
    </source>
</evidence>
<keyword evidence="2" id="KW-1185">Reference proteome</keyword>
<protein>
    <submittedName>
        <fullName evidence="1">Uncharacterized protein</fullName>
    </submittedName>
</protein>
<accession>A0A226D0Y0</accession>